<accession>A0A0G4E4H3</accession>
<keyword evidence="1" id="KW-0614">Plasmid</keyword>
<reference evidence="1" key="2">
    <citation type="submission" date="2015-06" db="EMBL/GenBank/DDBJ databases">
        <title>Environmentally co-occuring mercury resistance plasmids are genetically and phenotypically diverse and confer variable context-dependent fitness effects.</title>
        <authorList>
            <person name="Hall J.P.J."/>
            <person name="Harrison E."/>
            <person name="Lilley A.K."/>
            <person name="Paterson S."/>
            <person name="Spiers A.J."/>
            <person name="Brockhurst M.A."/>
        </authorList>
    </citation>
    <scope>NUCLEOTIDE SEQUENCE [LARGE SCALE GENOMIC DNA]</scope>
    <source>
        <strain evidence="1">SBW25</strain>
        <plasmid evidence="1">pQBR57</plasmid>
    </source>
</reference>
<name>A0A0G4E4H3_PSEFS</name>
<protein>
    <submittedName>
        <fullName evidence="1">Uncharacterized protein</fullName>
    </submittedName>
</protein>
<dbReference type="EMBL" id="LN713926">
    <property type="protein sequence ID" value="CEK42059.1"/>
    <property type="molecule type" value="Genomic_DNA"/>
</dbReference>
<gene>
    <name evidence="1" type="ORF">PQBR57_0106</name>
</gene>
<dbReference type="AlphaFoldDB" id="A0A0G4E4H3"/>
<organism evidence="1">
    <name type="scientific">Pseudomonas fluorescens (strain SBW25)</name>
    <dbReference type="NCBI Taxonomy" id="216595"/>
    <lineage>
        <taxon>Bacteria</taxon>
        <taxon>Pseudomonadati</taxon>
        <taxon>Pseudomonadota</taxon>
        <taxon>Gammaproteobacteria</taxon>
        <taxon>Pseudomonadales</taxon>
        <taxon>Pseudomonadaceae</taxon>
        <taxon>Pseudomonas</taxon>
    </lineage>
</organism>
<geneLocation type="plasmid" evidence="1">
    <name>pQBR57</name>
</geneLocation>
<reference evidence="1" key="1">
    <citation type="submission" date="2014-12" db="EMBL/GenBank/DDBJ databases">
        <authorList>
            <person name="Hall J."/>
        </authorList>
    </citation>
    <scope>NUCLEOTIDE SEQUENCE [LARGE SCALE GENOMIC DNA]</scope>
    <source>
        <strain evidence="1">SBW25</strain>
        <plasmid evidence="1">pQBR57</plasmid>
    </source>
</reference>
<proteinExistence type="predicted"/>
<sequence length="110" mass="12078">MLAGVVLVGAVSAISHLTFFSSWKDGIANIEFVRDDVQLKDMANCTGGVAFIQYREDGGALHYRCPTLMMFGGYTSQPFAPWPDYVEGDSQDLATFIRDASRNAQKADPH</sequence>
<evidence type="ECO:0000313" key="1">
    <source>
        <dbReference type="EMBL" id="CEK42059.1"/>
    </source>
</evidence>